<evidence type="ECO:0000256" key="1">
    <source>
        <dbReference type="ARBA" id="ARBA00008209"/>
    </source>
</evidence>
<dbReference type="InParanoid" id="K1VJY7"/>
<dbReference type="GO" id="GO:0005634">
    <property type="term" value="C:nucleus"/>
    <property type="evidence" value="ECO:0007669"/>
    <property type="project" value="TreeGrafter"/>
</dbReference>
<sequence>MSRPRRDTLSVDVPPIPLVPTASPPLPPSAASPISPSSPSLSPLNPPSLNPPSPIITATPASDANCAPSPRGHSRTDSLAASLASHAASHSRSTSMSSLHSRSSRPGSISLPPTPTLIPDAAAREFATNSLALILPHPSLFLPEALALLRRHFERFGGLTHFAPIRAMGRVILVFDSVDAARKVKDADDFLKLDVDATPNPVEGTADSGGYFDRTKKGWESGADNRLTLRLYALPPQKPSEPAHLQVPEHERNFLISPPGSPPEGWEPITEEGPNATPLADDLRRALEALQFAGSGPNVILDEGGVTVSVEDTDAVEKPRWDAEREWGDEEPEAPPGIWDAPGQTPAGKVRIVPTAMPPRE</sequence>
<comment type="similarity">
    <text evidence="1">Belongs to the RCAN family.</text>
</comment>
<dbReference type="InterPro" id="IPR006931">
    <property type="entry name" value="Calcipressin"/>
</dbReference>
<feature type="region of interest" description="Disordered" evidence="2">
    <location>
        <begin position="253"/>
        <end position="276"/>
    </location>
</feature>
<dbReference type="OrthoDB" id="17212at2759"/>
<organism evidence="3 4">
    <name type="scientific">Trichosporon asahii var. asahii (strain CBS 8904)</name>
    <name type="common">Yeast</name>
    <dbReference type="NCBI Taxonomy" id="1220162"/>
    <lineage>
        <taxon>Eukaryota</taxon>
        <taxon>Fungi</taxon>
        <taxon>Dikarya</taxon>
        <taxon>Basidiomycota</taxon>
        <taxon>Agaricomycotina</taxon>
        <taxon>Tremellomycetes</taxon>
        <taxon>Trichosporonales</taxon>
        <taxon>Trichosporonaceae</taxon>
        <taxon>Trichosporon</taxon>
    </lineage>
</organism>
<dbReference type="EMBL" id="AMBO01000224">
    <property type="protein sequence ID" value="EKD04475.1"/>
    <property type="molecule type" value="Genomic_DNA"/>
</dbReference>
<dbReference type="OMA" id="HTWAPIK"/>
<evidence type="ECO:0000313" key="4">
    <source>
        <dbReference type="Proteomes" id="UP000006757"/>
    </source>
</evidence>
<dbReference type="GO" id="GO:0019722">
    <property type="term" value="P:calcium-mediated signaling"/>
    <property type="evidence" value="ECO:0007669"/>
    <property type="project" value="InterPro"/>
</dbReference>
<name>K1VJY7_TRIAC</name>
<dbReference type="PANTHER" id="PTHR10300:SF14">
    <property type="entry name" value="PROTEIN SARAH"/>
    <property type="match status" value="1"/>
</dbReference>
<evidence type="ECO:0000313" key="3">
    <source>
        <dbReference type="EMBL" id="EKD04475.1"/>
    </source>
</evidence>
<proteinExistence type="inferred from homology"/>
<feature type="region of interest" description="Disordered" evidence="2">
    <location>
        <begin position="320"/>
        <end position="350"/>
    </location>
</feature>
<feature type="compositionally biased region" description="Pro residues" evidence="2">
    <location>
        <begin position="44"/>
        <end position="54"/>
    </location>
</feature>
<feature type="compositionally biased region" description="Low complexity" evidence="2">
    <location>
        <begin position="78"/>
        <end position="105"/>
    </location>
</feature>
<feature type="compositionally biased region" description="Pro residues" evidence="2">
    <location>
        <begin position="14"/>
        <end position="30"/>
    </location>
</feature>
<gene>
    <name evidence="3" type="ORF">A1Q2_01251</name>
</gene>
<dbReference type="PANTHER" id="PTHR10300">
    <property type="entry name" value="CALCIPRESSIN"/>
    <property type="match status" value="1"/>
</dbReference>
<dbReference type="Pfam" id="PF04847">
    <property type="entry name" value="Calcipressin"/>
    <property type="match status" value="1"/>
</dbReference>
<dbReference type="Proteomes" id="UP000006757">
    <property type="component" value="Unassembled WGS sequence"/>
</dbReference>
<feature type="region of interest" description="Disordered" evidence="2">
    <location>
        <begin position="1"/>
        <end position="116"/>
    </location>
</feature>
<dbReference type="GO" id="GO:0008597">
    <property type="term" value="F:calcium-dependent protein serine/threonine phosphatase regulator activity"/>
    <property type="evidence" value="ECO:0007669"/>
    <property type="project" value="TreeGrafter"/>
</dbReference>
<evidence type="ECO:0000256" key="2">
    <source>
        <dbReference type="SAM" id="MobiDB-lite"/>
    </source>
</evidence>
<protein>
    <submittedName>
        <fullName evidence="3">Calcineurin-binding protein-related protein</fullName>
    </submittedName>
</protein>
<dbReference type="HOGENOM" id="CLU_767659_0_0_1"/>
<dbReference type="GO" id="GO:0005737">
    <property type="term" value="C:cytoplasm"/>
    <property type="evidence" value="ECO:0007669"/>
    <property type="project" value="TreeGrafter"/>
</dbReference>
<keyword evidence="4" id="KW-1185">Reference proteome</keyword>
<feature type="compositionally biased region" description="Low complexity" evidence="2">
    <location>
        <begin position="31"/>
        <end position="43"/>
    </location>
</feature>
<dbReference type="AlphaFoldDB" id="K1VJY7"/>
<dbReference type="STRING" id="1220162.K1VJY7"/>
<accession>K1VJY7</accession>
<dbReference type="eggNOG" id="KOG4019">
    <property type="taxonomic scope" value="Eukaryota"/>
</dbReference>
<reference evidence="3 4" key="1">
    <citation type="journal article" date="2012" name="Eukaryot. Cell">
        <title>Genome sequence of the Trichosporon asahii environmental strain CBS 8904.</title>
        <authorList>
            <person name="Yang R.Y."/>
            <person name="Li H.T."/>
            <person name="Zhu H."/>
            <person name="Zhou G.P."/>
            <person name="Wang M."/>
            <person name="Wang L."/>
        </authorList>
    </citation>
    <scope>NUCLEOTIDE SEQUENCE [LARGE SCALE GENOMIC DNA]</scope>
    <source>
        <strain evidence="3 4">CBS 8904</strain>
    </source>
</reference>
<comment type="caution">
    <text evidence="3">The sequence shown here is derived from an EMBL/GenBank/DDBJ whole genome shotgun (WGS) entry which is preliminary data.</text>
</comment>